<dbReference type="Pfam" id="PF26130">
    <property type="entry name" value="PB1-like"/>
    <property type="match status" value="1"/>
</dbReference>
<feature type="compositionally biased region" description="Low complexity" evidence="1">
    <location>
        <begin position="221"/>
        <end position="237"/>
    </location>
</feature>
<feature type="compositionally biased region" description="Acidic residues" evidence="1">
    <location>
        <begin position="253"/>
        <end position="264"/>
    </location>
</feature>
<feature type="compositionally biased region" description="Gly residues" evidence="1">
    <location>
        <begin position="140"/>
        <end position="156"/>
    </location>
</feature>
<feature type="compositionally biased region" description="Polar residues" evidence="1">
    <location>
        <begin position="396"/>
        <end position="424"/>
    </location>
</feature>
<evidence type="ECO:0000259" key="2">
    <source>
        <dbReference type="Pfam" id="PF26130"/>
    </source>
</evidence>
<evidence type="ECO:0000313" key="3">
    <source>
        <dbReference type="EMBL" id="MED6124153.1"/>
    </source>
</evidence>
<dbReference type="InterPro" id="IPR058594">
    <property type="entry name" value="PB1-like_dom_pln"/>
</dbReference>
<feature type="region of interest" description="Disordered" evidence="1">
    <location>
        <begin position="221"/>
        <end position="276"/>
    </location>
</feature>
<feature type="compositionally biased region" description="Low complexity" evidence="1">
    <location>
        <begin position="157"/>
        <end position="169"/>
    </location>
</feature>
<gene>
    <name evidence="3" type="ORF">PIB30_056429</name>
</gene>
<keyword evidence="4" id="KW-1185">Reference proteome</keyword>
<proteinExistence type="predicted"/>
<feature type="region of interest" description="Disordered" evidence="1">
    <location>
        <begin position="343"/>
        <end position="424"/>
    </location>
</feature>
<feature type="compositionally biased region" description="Pro residues" evidence="1">
    <location>
        <begin position="350"/>
        <end position="361"/>
    </location>
</feature>
<accession>A0ABU6RJ97</accession>
<evidence type="ECO:0000256" key="1">
    <source>
        <dbReference type="SAM" id="MobiDB-lite"/>
    </source>
</evidence>
<organism evidence="3 4">
    <name type="scientific">Stylosanthes scabra</name>
    <dbReference type="NCBI Taxonomy" id="79078"/>
    <lineage>
        <taxon>Eukaryota</taxon>
        <taxon>Viridiplantae</taxon>
        <taxon>Streptophyta</taxon>
        <taxon>Embryophyta</taxon>
        <taxon>Tracheophyta</taxon>
        <taxon>Spermatophyta</taxon>
        <taxon>Magnoliopsida</taxon>
        <taxon>eudicotyledons</taxon>
        <taxon>Gunneridae</taxon>
        <taxon>Pentapetalae</taxon>
        <taxon>rosids</taxon>
        <taxon>fabids</taxon>
        <taxon>Fabales</taxon>
        <taxon>Fabaceae</taxon>
        <taxon>Papilionoideae</taxon>
        <taxon>50 kb inversion clade</taxon>
        <taxon>dalbergioids sensu lato</taxon>
        <taxon>Dalbergieae</taxon>
        <taxon>Pterocarpus clade</taxon>
        <taxon>Stylosanthes</taxon>
    </lineage>
</organism>
<feature type="domain" description="PB1-like" evidence="2">
    <location>
        <begin position="4"/>
        <end position="103"/>
    </location>
</feature>
<feature type="compositionally biased region" description="Low complexity" evidence="1">
    <location>
        <begin position="379"/>
        <end position="395"/>
    </location>
</feature>
<feature type="region of interest" description="Disordered" evidence="1">
    <location>
        <begin position="140"/>
        <end position="193"/>
    </location>
</feature>
<name>A0ABU6RJ97_9FABA</name>
<dbReference type="EMBL" id="JASCZI010030659">
    <property type="protein sequence ID" value="MED6124153.1"/>
    <property type="molecule type" value="Genomic_DNA"/>
</dbReference>
<dbReference type="Proteomes" id="UP001341840">
    <property type="component" value="Unassembled WGS sequence"/>
</dbReference>
<evidence type="ECO:0000313" key="4">
    <source>
        <dbReference type="Proteomes" id="UP001341840"/>
    </source>
</evidence>
<protein>
    <recommendedName>
        <fullName evidence="2">PB1-like domain-containing protein</fullName>
    </recommendedName>
</protein>
<sequence>MVYFDITLYHKEYLRYVHGAVRYIGGEKLMIGNNDNNFWCVYEAEEQLYKFGYPKSDIYAMWYKDPTVDDLAGGLVQFIGDRDALEMIRIARKRGLWELYVVHEHDNDKSFPEIGYIDVGGDGAGNVGVAGDGDGNAGGAGDGAVNIGGDGEGGPNGENEGAAADNAEGGVEGEAGVAEEEAAPNDAVEVGKVDEAAKNDVAEGGTMDEDVVPNVDEAANEENAVPNVENVENLNEVQNEDPMKGQNQVENDDHSEDTTEDEEYVPSGLPSDSADDVHFIDNEEDFELGDDFFGNETGTWSLGVGNRGKLATKGEAALNHLKLPKKLTKQNKIELFIKRKLSEVSSFSSQPPPSNLAPAPGPSSRGRARESNAKPKPPTKVTKPNPPKKVAAAKPSRQSSSQPTKKTSAASKPNSKPNSLQPIG</sequence>
<comment type="caution">
    <text evidence="3">The sequence shown here is derived from an EMBL/GenBank/DDBJ whole genome shotgun (WGS) entry which is preliminary data.</text>
</comment>
<reference evidence="3 4" key="1">
    <citation type="journal article" date="2023" name="Plants (Basel)">
        <title>Bridging the Gap: Combining Genomics and Transcriptomics Approaches to Understand Stylosanthes scabra, an Orphan Legume from the Brazilian Caatinga.</title>
        <authorList>
            <person name="Ferreira-Neto J.R.C."/>
            <person name="da Silva M.D."/>
            <person name="Binneck E."/>
            <person name="de Melo N.F."/>
            <person name="da Silva R.H."/>
            <person name="de Melo A.L.T.M."/>
            <person name="Pandolfi V."/>
            <person name="Bustamante F.O."/>
            <person name="Brasileiro-Vidal A.C."/>
            <person name="Benko-Iseppon A.M."/>
        </authorList>
    </citation>
    <scope>NUCLEOTIDE SEQUENCE [LARGE SCALE GENOMIC DNA]</scope>
    <source>
        <tissue evidence="3">Leaves</tissue>
    </source>
</reference>